<gene>
    <name evidence="1" type="primary">Acey_s0001.g32</name>
    <name evidence="1" type="ORF">Y032_0001g32</name>
</gene>
<reference evidence="2" key="1">
    <citation type="journal article" date="2015" name="Nat. Genet.">
        <title>The genome and transcriptome of the zoonotic hookworm Ancylostoma ceylanicum identify infection-specific gene families.</title>
        <authorList>
            <person name="Schwarz E.M."/>
            <person name="Hu Y."/>
            <person name="Antoshechkin I."/>
            <person name="Miller M.M."/>
            <person name="Sternberg P.W."/>
            <person name="Aroian R.V."/>
        </authorList>
    </citation>
    <scope>NUCLEOTIDE SEQUENCE</scope>
    <source>
        <strain evidence="2">HY135</strain>
    </source>
</reference>
<accession>A0A016W3K9</accession>
<evidence type="ECO:0000313" key="1">
    <source>
        <dbReference type="EMBL" id="EYC34240.1"/>
    </source>
</evidence>
<name>A0A016W3K9_9BILA</name>
<dbReference type="Proteomes" id="UP000024635">
    <property type="component" value="Unassembled WGS sequence"/>
</dbReference>
<comment type="caution">
    <text evidence="1">The sequence shown here is derived from an EMBL/GenBank/DDBJ whole genome shotgun (WGS) entry which is preliminary data.</text>
</comment>
<keyword evidence="2" id="KW-1185">Reference proteome</keyword>
<evidence type="ECO:0000313" key="2">
    <source>
        <dbReference type="Proteomes" id="UP000024635"/>
    </source>
</evidence>
<dbReference type="AlphaFoldDB" id="A0A016W3K9"/>
<sequence length="80" mass="9244">MVGKLWSHHGFFKHSGPTMEVITMVGERWGKWGGNRNRGITEGKWWAHRQLGVHRGITMSSPWHKRSEYYHASDSLSSLP</sequence>
<proteinExistence type="predicted"/>
<protein>
    <submittedName>
        <fullName evidence="1">Uncharacterized protein</fullName>
    </submittedName>
</protein>
<organism evidence="1 2">
    <name type="scientific">Ancylostoma ceylanicum</name>
    <dbReference type="NCBI Taxonomy" id="53326"/>
    <lineage>
        <taxon>Eukaryota</taxon>
        <taxon>Metazoa</taxon>
        <taxon>Ecdysozoa</taxon>
        <taxon>Nematoda</taxon>
        <taxon>Chromadorea</taxon>
        <taxon>Rhabditida</taxon>
        <taxon>Rhabditina</taxon>
        <taxon>Rhabditomorpha</taxon>
        <taxon>Strongyloidea</taxon>
        <taxon>Ancylostomatidae</taxon>
        <taxon>Ancylostomatinae</taxon>
        <taxon>Ancylostoma</taxon>
    </lineage>
</organism>
<dbReference type="EMBL" id="JARK01001337">
    <property type="protein sequence ID" value="EYC34240.1"/>
    <property type="molecule type" value="Genomic_DNA"/>
</dbReference>